<reference evidence="2" key="1">
    <citation type="submission" date="2020-12" db="EMBL/GenBank/DDBJ databases">
        <title>Geomonas sp. Red875, isolated from river sediment.</title>
        <authorList>
            <person name="Xu Z."/>
            <person name="Zhang Z."/>
            <person name="Masuda Y."/>
            <person name="Itoh H."/>
            <person name="Senoo K."/>
        </authorList>
    </citation>
    <scope>NUCLEOTIDE SEQUENCE</scope>
    <source>
        <strain evidence="2">Red875</strain>
    </source>
</reference>
<dbReference type="EMBL" id="JAEMHM010000005">
    <property type="protein sequence ID" value="MBJ6724609.1"/>
    <property type="molecule type" value="Genomic_DNA"/>
</dbReference>
<comment type="caution">
    <text evidence="2">The sequence shown here is derived from an EMBL/GenBank/DDBJ whole genome shotgun (WGS) entry which is preliminary data.</text>
</comment>
<dbReference type="RefSeq" id="WP_199383448.1">
    <property type="nucleotide sequence ID" value="NZ_JAEMHM010000005.1"/>
</dbReference>
<evidence type="ECO:0000256" key="1">
    <source>
        <dbReference type="SAM" id="SignalP"/>
    </source>
</evidence>
<feature type="chain" id="PRO_5035239673" evidence="1">
    <location>
        <begin position="21"/>
        <end position="191"/>
    </location>
</feature>
<organism evidence="2 3">
    <name type="scientific">Geomesophilobacter sediminis</name>
    <dbReference type="NCBI Taxonomy" id="2798584"/>
    <lineage>
        <taxon>Bacteria</taxon>
        <taxon>Pseudomonadati</taxon>
        <taxon>Thermodesulfobacteriota</taxon>
        <taxon>Desulfuromonadia</taxon>
        <taxon>Geobacterales</taxon>
        <taxon>Geobacteraceae</taxon>
        <taxon>Geomesophilobacter</taxon>
    </lineage>
</organism>
<protein>
    <submittedName>
        <fullName evidence="2">Uncharacterized protein</fullName>
    </submittedName>
</protein>
<sequence length="191" mass="21258">MKSILILLYLLVLAVPTAHAGIGDNWYRDGRPAADDDTRKTIDGFGAAVILTSDKDWSEKWNTPSDVIPRFTTVDKLHRGESATLLIFFANPKQDAEGNVDITCDVKTIRPDNRVTEDKGLPGFKGKIAGSAKNTFLTQVAIKFVVEPNDPLGEWTFEVTVHDNQRHVAVPLKYRFTLVGVDSMTPEFKKE</sequence>
<accession>A0A8J7IQ11</accession>
<dbReference type="AlphaFoldDB" id="A0A8J7IQ11"/>
<gene>
    <name evidence="2" type="ORF">JFN93_07815</name>
</gene>
<feature type="signal peptide" evidence="1">
    <location>
        <begin position="1"/>
        <end position="20"/>
    </location>
</feature>
<dbReference type="Proteomes" id="UP000636888">
    <property type="component" value="Unassembled WGS sequence"/>
</dbReference>
<keyword evidence="3" id="KW-1185">Reference proteome</keyword>
<name>A0A8J7IQ11_9BACT</name>
<keyword evidence="1" id="KW-0732">Signal</keyword>
<evidence type="ECO:0000313" key="2">
    <source>
        <dbReference type="EMBL" id="MBJ6724609.1"/>
    </source>
</evidence>
<evidence type="ECO:0000313" key="3">
    <source>
        <dbReference type="Proteomes" id="UP000636888"/>
    </source>
</evidence>
<proteinExistence type="predicted"/>